<keyword evidence="6" id="KW-0496">Mitochondrion</keyword>
<proteinExistence type="inferred from homology"/>
<evidence type="ECO:0000256" key="7">
    <source>
        <dbReference type="ARBA" id="ARBA00023136"/>
    </source>
</evidence>
<evidence type="ECO:0000256" key="4">
    <source>
        <dbReference type="ARBA" id="ARBA00022792"/>
    </source>
</evidence>
<evidence type="ECO:0000256" key="6">
    <source>
        <dbReference type="ARBA" id="ARBA00023128"/>
    </source>
</evidence>
<evidence type="ECO:0000256" key="8">
    <source>
        <dbReference type="PROSITE-ProRule" id="PRU00282"/>
    </source>
</evidence>
<evidence type="ECO:0000256" key="2">
    <source>
        <dbReference type="ARBA" id="ARBA00006375"/>
    </source>
</evidence>
<evidence type="ECO:0000256" key="9">
    <source>
        <dbReference type="RuleBase" id="RU000488"/>
    </source>
</evidence>
<dbReference type="AlphaFoldDB" id="A0A0L0FUM6"/>
<dbReference type="PROSITE" id="PS50920">
    <property type="entry name" value="SOLCAR"/>
    <property type="match status" value="2"/>
</dbReference>
<keyword evidence="9" id="KW-0813">Transport</keyword>
<dbReference type="InterPro" id="IPR018108">
    <property type="entry name" value="MCP_transmembrane"/>
</dbReference>
<evidence type="ECO:0000256" key="3">
    <source>
        <dbReference type="ARBA" id="ARBA00022692"/>
    </source>
</evidence>
<dbReference type="InterPro" id="IPR051028">
    <property type="entry name" value="Mito_Solute_Carrier"/>
</dbReference>
<dbReference type="RefSeq" id="XP_014154457.1">
    <property type="nucleotide sequence ID" value="XM_014298982.1"/>
</dbReference>
<dbReference type="PANTHER" id="PTHR45678">
    <property type="entry name" value="MITOCHONDRIAL 2-OXODICARBOXYLATE CARRIER 1-RELATED"/>
    <property type="match status" value="1"/>
</dbReference>
<dbReference type="Gene3D" id="1.50.40.10">
    <property type="entry name" value="Mitochondrial carrier domain"/>
    <property type="match status" value="1"/>
</dbReference>
<evidence type="ECO:0000313" key="11">
    <source>
        <dbReference type="Proteomes" id="UP000054560"/>
    </source>
</evidence>
<dbReference type="InterPro" id="IPR023395">
    <property type="entry name" value="MCP_dom_sf"/>
</dbReference>
<dbReference type="EMBL" id="KQ242136">
    <property type="protein sequence ID" value="KNC80555.1"/>
    <property type="molecule type" value="Genomic_DNA"/>
</dbReference>
<dbReference type="SUPFAM" id="SSF103506">
    <property type="entry name" value="Mitochondrial carrier"/>
    <property type="match status" value="1"/>
</dbReference>
<feature type="repeat" description="Solcar" evidence="8">
    <location>
        <begin position="70"/>
        <end position="162"/>
    </location>
</feature>
<dbReference type="Pfam" id="PF00153">
    <property type="entry name" value="Mito_carr"/>
    <property type="match status" value="2"/>
</dbReference>
<evidence type="ECO:0000256" key="1">
    <source>
        <dbReference type="ARBA" id="ARBA00004448"/>
    </source>
</evidence>
<dbReference type="OrthoDB" id="2161at2759"/>
<comment type="subcellular location">
    <subcellularLocation>
        <location evidence="1">Mitochondrion inner membrane</location>
        <topology evidence="1">Multi-pass membrane protein</topology>
    </subcellularLocation>
</comment>
<dbReference type="GO" id="GO:0022857">
    <property type="term" value="F:transmembrane transporter activity"/>
    <property type="evidence" value="ECO:0007669"/>
    <property type="project" value="TreeGrafter"/>
</dbReference>
<reference evidence="10 11" key="1">
    <citation type="submission" date="2011-02" db="EMBL/GenBank/DDBJ databases">
        <title>The Genome Sequence of Sphaeroforma arctica JP610.</title>
        <authorList>
            <consortium name="The Broad Institute Genome Sequencing Platform"/>
            <person name="Russ C."/>
            <person name="Cuomo C."/>
            <person name="Young S.K."/>
            <person name="Zeng Q."/>
            <person name="Gargeya S."/>
            <person name="Alvarado L."/>
            <person name="Berlin A."/>
            <person name="Chapman S.B."/>
            <person name="Chen Z."/>
            <person name="Freedman E."/>
            <person name="Gellesch M."/>
            <person name="Goldberg J."/>
            <person name="Griggs A."/>
            <person name="Gujja S."/>
            <person name="Heilman E."/>
            <person name="Heiman D."/>
            <person name="Howarth C."/>
            <person name="Mehta T."/>
            <person name="Neiman D."/>
            <person name="Pearson M."/>
            <person name="Roberts A."/>
            <person name="Saif S."/>
            <person name="Shea T."/>
            <person name="Shenoy N."/>
            <person name="Sisk P."/>
            <person name="Stolte C."/>
            <person name="Sykes S."/>
            <person name="White J."/>
            <person name="Yandava C."/>
            <person name="Burger G."/>
            <person name="Gray M.W."/>
            <person name="Holland P.W.H."/>
            <person name="King N."/>
            <person name="Lang F.B.F."/>
            <person name="Roger A.J."/>
            <person name="Ruiz-Trillo I."/>
            <person name="Haas B."/>
            <person name="Nusbaum C."/>
            <person name="Birren B."/>
        </authorList>
    </citation>
    <scope>NUCLEOTIDE SEQUENCE [LARGE SCALE GENOMIC DNA]</scope>
    <source>
        <strain evidence="10 11">JP610</strain>
    </source>
</reference>
<dbReference type="PANTHER" id="PTHR45678:SF9">
    <property type="entry name" value="CALCIUM-BINDING MITOCHONDRIAL CARRIER PROTEIN ARALAR1"/>
    <property type="match status" value="1"/>
</dbReference>
<protein>
    <submittedName>
        <fullName evidence="10">Uncharacterized protein</fullName>
    </submittedName>
</protein>
<organism evidence="10 11">
    <name type="scientific">Sphaeroforma arctica JP610</name>
    <dbReference type="NCBI Taxonomy" id="667725"/>
    <lineage>
        <taxon>Eukaryota</taxon>
        <taxon>Ichthyosporea</taxon>
        <taxon>Ichthyophonida</taxon>
        <taxon>Sphaeroforma</taxon>
    </lineage>
</organism>
<gene>
    <name evidence="10" type="ORF">SARC_07087</name>
</gene>
<keyword evidence="5" id="KW-1133">Transmembrane helix</keyword>
<dbReference type="GO" id="GO:0005743">
    <property type="term" value="C:mitochondrial inner membrane"/>
    <property type="evidence" value="ECO:0007669"/>
    <property type="project" value="UniProtKB-SubCell"/>
</dbReference>
<dbReference type="eggNOG" id="KOG0751">
    <property type="taxonomic scope" value="Eukaryota"/>
</dbReference>
<evidence type="ECO:0000256" key="5">
    <source>
        <dbReference type="ARBA" id="ARBA00022989"/>
    </source>
</evidence>
<name>A0A0L0FUM6_9EUKA</name>
<keyword evidence="4" id="KW-0999">Mitochondrion inner membrane</keyword>
<feature type="repeat" description="Solcar" evidence="8">
    <location>
        <begin position="1"/>
        <end position="58"/>
    </location>
</feature>
<dbReference type="Proteomes" id="UP000054560">
    <property type="component" value="Unassembled WGS sequence"/>
</dbReference>
<accession>A0A0L0FUM6</accession>
<sequence>MYPLIKGEIAPIPKPQTVRQIVKEVGLTGIFRGFGACMLRDTIFSAIYFPTYAMLKLLFTDPHTDTISPQGLLLAGGLSVVPAALMTTPLDVIKTRLQAPPIVTGRWRLNREIKYRSIADCFFKTTRNEGYRALWKGAGARVMLWGPQFAISLFTYEVLQRRLFPDIVPIPLTHVPINSRDFMGMRTERLQNRFSRVEGELRSLQIEK</sequence>
<keyword evidence="7 8" id="KW-0472">Membrane</keyword>
<keyword evidence="11" id="KW-1185">Reference proteome</keyword>
<keyword evidence="3 8" id="KW-0812">Transmembrane</keyword>
<comment type="similarity">
    <text evidence="2 9">Belongs to the mitochondrial carrier (TC 2.A.29) family.</text>
</comment>
<dbReference type="GeneID" id="25907591"/>
<evidence type="ECO:0000313" key="10">
    <source>
        <dbReference type="EMBL" id="KNC80555.1"/>
    </source>
</evidence>